<sequence>MVTKSHYVNKHVARLILWTERGAARHAKMLETDQAWEVFEKLEDNYFNHGEKSHLPNAEYNLELLETELAYKVIKYHNELNQEIVRLGGKMPENYPNFNRETICKAYMTHFLHNTRIRMVLDCDAMPKLDLIPKDSYVVNEENIVDIVGSGCISRELIPDIVQAGLKRLVK</sequence>
<dbReference type="InParanoid" id="A0A2U3N461"/>
<dbReference type="AlphaFoldDB" id="A0A2U3N461"/>
<protein>
    <submittedName>
        <fullName evidence="1">Uncharacterized protein</fullName>
    </submittedName>
</protein>
<proteinExistence type="predicted"/>
<name>A0A2U3N461_9GAMM</name>
<gene>
    <name evidence="1" type="ORF">KPC_3644</name>
</gene>
<dbReference type="Proteomes" id="UP000245974">
    <property type="component" value="Unassembled WGS sequence"/>
</dbReference>
<dbReference type="EMBL" id="OOGT01000307">
    <property type="protein sequence ID" value="SPL72466.1"/>
    <property type="molecule type" value="Genomic_DNA"/>
</dbReference>
<organism evidence="1 2">
    <name type="scientific">Acinetobacter stercoris</name>
    <dbReference type="NCBI Taxonomy" id="2126983"/>
    <lineage>
        <taxon>Bacteria</taxon>
        <taxon>Pseudomonadati</taxon>
        <taxon>Pseudomonadota</taxon>
        <taxon>Gammaproteobacteria</taxon>
        <taxon>Moraxellales</taxon>
        <taxon>Moraxellaceae</taxon>
        <taxon>Acinetobacter</taxon>
    </lineage>
</organism>
<evidence type="ECO:0000313" key="1">
    <source>
        <dbReference type="EMBL" id="SPL72466.1"/>
    </source>
</evidence>
<keyword evidence="2" id="KW-1185">Reference proteome</keyword>
<evidence type="ECO:0000313" key="2">
    <source>
        <dbReference type="Proteomes" id="UP000245974"/>
    </source>
</evidence>
<accession>A0A2U3N461</accession>
<reference evidence="2" key="1">
    <citation type="submission" date="2018-03" db="EMBL/GenBank/DDBJ databases">
        <authorList>
            <person name="Blom J."/>
        </authorList>
    </citation>
    <scope>NUCLEOTIDE SEQUENCE [LARGE SCALE GENOMIC DNA]</scope>
    <source>
        <strain evidence="2">KPC-SM-21</strain>
    </source>
</reference>